<accession>A0AA97EPE1</accession>
<dbReference type="InterPro" id="IPR044946">
    <property type="entry name" value="Restrct_endonuc_typeI_TRD_sf"/>
</dbReference>
<dbReference type="CDD" id="cd17267">
    <property type="entry name" value="RMtype1_S_EcoAO83I-TRD1-CR1_like"/>
    <property type="match status" value="1"/>
</dbReference>
<dbReference type="EMBL" id="CP136521">
    <property type="protein sequence ID" value="WOD44917.1"/>
    <property type="molecule type" value="Genomic_DNA"/>
</dbReference>
<dbReference type="GO" id="GO:0016787">
    <property type="term" value="F:hydrolase activity"/>
    <property type="evidence" value="ECO:0007669"/>
    <property type="project" value="UniProtKB-KW"/>
</dbReference>
<keyword evidence="7" id="KW-1185">Reference proteome</keyword>
<dbReference type="GO" id="GO:0009307">
    <property type="term" value="P:DNA restriction-modification system"/>
    <property type="evidence" value="ECO:0007669"/>
    <property type="project" value="UniProtKB-KW"/>
</dbReference>
<evidence type="ECO:0000259" key="5">
    <source>
        <dbReference type="Pfam" id="PF01420"/>
    </source>
</evidence>
<comment type="similarity">
    <text evidence="1">Belongs to the type-I restriction system S methylase family.</text>
</comment>
<evidence type="ECO:0000313" key="6">
    <source>
        <dbReference type="EMBL" id="WOD44917.1"/>
    </source>
</evidence>
<dbReference type="KEGG" id="hws:RNZ46_06515"/>
<sequence length="340" mass="38691">METGYPLITSKNLKQGKICFEDVSYVSEEDYVNINKRSKVDVGDILYSMIGSIGNYALVEDEPEYAIKNVALFKFKDEKLFNKYFYYLLNSPFVENQIKSQQKGGTQKFVTLKILRNLKIPLPPLKTQKRIAAILDEADKLRQLNQQLIKKYDALTQSLFLDMFGDVRVNSKDFKEIKFENIISLKRGYDLPTASRIHGEIPIAASTGIVGYHNEHKVDVDCIVTGRSGSIGNVQLIKGKCWPLNTSLYGYKTHSNNIIYLKFFVEYFDLKRFSHGAGVPTLDRKLVHKELAPIPPIHLQTQFAERVQLIEAQKQQAQAALQKSDALFNSLLQKAFKGAL</sequence>
<gene>
    <name evidence="6" type="ORF">RNZ46_06515</name>
</gene>
<dbReference type="GO" id="GO:0003677">
    <property type="term" value="F:DNA binding"/>
    <property type="evidence" value="ECO:0007669"/>
    <property type="project" value="UniProtKB-KW"/>
</dbReference>
<dbReference type="InterPro" id="IPR052021">
    <property type="entry name" value="Type-I_RS_S_subunit"/>
</dbReference>
<feature type="domain" description="Type I restriction modification DNA specificity" evidence="5">
    <location>
        <begin position="5"/>
        <end position="150"/>
    </location>
</feature>
<feature type="coiled-coil region" evidence="4">
    <location>
        <begin position="131"/>
        <end position="158"/>
    </location>
</feature>
<dbReference type="InterPro" id="IPR000055">
    <property type="entry name" value="Restrct_endonuc_typeI_TRD"/>
</dbReference>
<protein>
    <submittedName>
        <fullName evidence="6">Restriction endonuclease subunit S</fullName>
        <ecNumber evidence="6">3.1.21.-</ecNumber>
    </submittedName>
</protein>
<keyword evidence="3" id="KW-0238">DNA-binding</keyword>
<keyword evidence="6" id="KW-0540">Nuclease</keyword>
<evidence type="ECO:0000256" key="4">
    <source>
        <dbReference type="SAM" id="Coils"/>
    </source>
</evidence>
<dbReference type="Pfam" id="PF01420">
    <property type="entry name" value="Methylase_S"/>
    <property type="match status" value="1"/>
</dbReference>
<evidence type="ECO:0000256" key="1">
    <source>
        <dbReference type="ARBA" id="ARBA00010923"/>
    </source>
</evidence>
<keyword evidence="6" id="KW-0255">Endonuclease</keyword>
<dbReference type="EC" id="3.1.21.-" evidence="6"/>
<evidence type="ECO:0000256" key="2">
    <source>
        <dbReference type="ARBA" id="ARBA00022747"/>
    </source>
</evidence>
<keyword evidence="2" id="KW-0680">Restriction system</keyword>
<dbReference type="CDD" id="cd17246">
    <property type="entry name" value="RMtype1_S_SonII-TRD2-CR2_like"/>
    <property type="match status" value="1"/>
</dbReference>
<name>A0AA97EPE1_9FLAO</name>
<reference evidence="7" key="1">
    <citation type="submission" date="2024-06" db="EMBL/GenBank/DDBJ databases">
        <title>Hwangdonia haimaensis gen. nov., sp. nov., a member of the family Flavobacteriaceae isolated from the haima cold seep.</title>
        <authorList>
            <person name="Li J."/>
        </authorList>
    </citation>
    <scope>NUCLEOTIDE SEQUENCE [LARGE SCALE GENOMIC DNA]</scope>
    <source>
        <strain evidence="7">SCSIO 19198</strain>
    </source>
</reference>
<evidence type="ECO:0000256" key="3">
    <source>
        <dbReference type="ARBA" id="ARBA00023125"/>
    </source>
</evidence>
<dbReference type="REBASE" id="766185">
    <property type="entry name" value="S.Hsp19198ORF6520P"/>
</dbReference>
<dbReference type="Gene3D" id="3.90.220.20">
    <property type="entry name" value="DNA methylase specificity domains"/>
    <property type="match status" value="2"/>
</dbReference>
<keyword evidence="6" id="KW-0378">Hydrolase</keyword>
<dbReference type="GO" id="GO:0004519">
    <property type="term" value="F:endonuclease activity"/>
    <property type="evidence" value="ECO:0007669"/>
    <property type="project" value="UniProtKB-KW"/>
</dbReference>
<proteinExistence type="inferred from homology"/>
<organism evidence="6 7">
    <name type="scientific">Hwangdonia lutea</name>
    <dbReference type="NCBI Taxonomy" id="3075823"/>
    <lineage>
        <taxon>Bacteria</taxon>
        <taxon>Pseudomonadati</taxon>
        <taxon>Bacteroidota</taxon>
        <taxon>Flavobacteriia</taxon>
        <taxon>Flavobacteriales</taxon>
        <taxon>Flavobacteriaceae</taxon>
        <taxon>Hwangdonia</taxon>
    </lineage>
</organism>
<dbReference type="SUPFAM" id="SSF116734">
    <property type="entry name" value="DNA methylase specificity domain"/>
    <property type="match status" value="2"/>
</dbReference>
<dbReference type="PANTHER" id="PTHR30408">
    <property type="entry name" value="TYPE-1 RESTRICTION ENZYME ECOKI SPECIFICITY PROTEIN"/>
    <property type="match status" value="1"/>
</dbReference>
<evidence type="ECO:0000313" key="7">
    <source>
        <dbReference type="Proteomes" id="UP001302486"/>
    </source>
</evidence>
<dbReference type="RefSeq" id="WP_316984575.1">
    <property type="nucleotide sequence ID" value="NZ_CP136521.1"/>
</dbReference>
<dbReference type="PANTHER" id="PTHR30408:SF12">
    <property type="entry name" value="TYPE I RESTRICTION ENZYME MJAVIII SPECIFICITY SUBUNIT"/>
    <property type="match status" value="1"/>
</dbReference>
<dbReference type="Proteomes" id="UP001302486">
    <property type="component" value="Chromosome"/>
</dbReference>
<keyword evidence="4" id="KW-0175">Coiled coil</keyword>
<dbReference type="AlphaFoldDB" id="A0AA97EPE1"/>